<evidence type="ECO:0008006" key="4">
    <source>
        <dbReference type="Google" id="ProtNLM"/>
    </source>
</evidence>
<dbReference type="RefSeq" id="WP_148696366.1">
    <property type="nucleotide sequence ID" value="NZ_CP017834.1"/>
</dbReference>
<dbReference type="AlphaFoldDB" id="A0A1L4CXI5"/>
<protein>
    <recommendedName>
        <fullName evidence="4">Lipoprotein</fullName>
    </recommendedName>
</protein>
<feature type="compositionally biased region" description="Basic and acidic residues" evidence="1">
    <location>
        <begin position="357"/>
        <end position="368"/>
    </location>
</feature>
<evidence type="ECO:0000256" key="1">
    <source>
        <dbReference type="SAM" id="MobiDB-lite"/>
    </source>
</evidence>
<evidence type="ECO:0000313" key="3">
    <source>
        <dbReference type="Proteomes" id="UP000184731"/>
    </source>
</evidence>
<organism evidence="2 3">
    <name type="scientific">Silvanigrella aquatica</name>
    <dbReference type="NCBI Taxonomy" id="1915309"/>
    <lineage>
        <taxon>Bacteria</taxon>
        <taxon>Pseudomonadati</taxon>
        <taxon>Bdellovibrionota</taxon>
        <taxon>Oligoflexia</taxon>
        <taxon>Silvanigrellales</taxon>
        <taxon>Silvanigrellaceae</taxon>
        <taxon>Silvanigrella</taxon>
    </lineage>
</organism>
<dbReference type="EMBL" id="CP017834">
    <property type="protein sequence ID" value="APJ02660.1"/>
    <property type="molecule type" value="Genomic_DNA"/>
</dbReference>
<keyword evidence="3" id="KW-1185">Reference proteome</keyword>
<sequence length="401" mass="43646">MLKKNLLIAVMSVACTAVYSCKDNNKNTPKVSQDSKKKSVLTASFSGVTGTPVDTPFEVNGNVTCGTAELPPFKLSNAALNIEYFSNLRCNIKITSIMMDTKTYTAEEGKPLTLNIVDNKIVSSAENVKFTYAEEEIYFNAETANGASAIYHMTAEVGKGRSLTDAKAAALTPNQIPNSNVNRKAPTGAPRQTLPFSVKKLFKMNATVNSTSSFEVKHYADNIFAVKSIGTLNLATHCRVLPFVNDTGSSPTQEQLNAIFNTGKPCSEKIMSDESFKPFYDLSKDSYLIVTLEGTNYFPHKMLRNVTQADVDAANALLIPEARLAKAVASAQQELDTAIENLGDKTLDSHADEFTELNNEKTAKEQELSRAQSELQTAQQTAQELQAALEELNANTPPETV</sequence>
<gene>
    <name evidence="2" type="ORF">AXG55_01415</name>
</gene>
<dbReference type="KEGG" id="saqi:AXG55_01415"/>
<dbReference type="PROSITE" id="PS51257">
    <property type="entry name" value="PROKAR_LIPOPROTEIN"/>
    <property type="match status" value="1"/>
</dbReference>
<feature type="region of interest" description="Disordered" evidence="1">
    <location>
        <begin position="357"/>
        <end position="383"/>
    </location>
</feature>
<proteinExistence type="predicted"/>
<accession>A0A1L4CXI5</accession>
<name>A0A1L4CXI5_9BACT</name>
<reference evidence="2 3" key="1">
    <citation type="submission" date="2016-10" db="EMBL/GenBank/DDBJ databases">
        <title>Silvanigrella aquatica sp. nov., isolated from a freshwater lake located in the Black Forest, Germany, description of Silvanigrellaceae fam. nov., Silvanigrellales ord. nov., reclassification of the order Bdellovibrionales in the class Oligoflexia, reclassification of the families Bacteriovoracaceae and Halobacteriovoraceae in the new order Bacteriovoracales ord. nov., and reclassification of the family Pseudobacteriovoracaceae in the order Oligoflexiales.</title>
        <authorList>
            <person name="Hahn M.W."/>
            <person name="Schmidt J."/>
            <person name="Koll U."/>
            <person name="Rohde M."/>
            <person name="Verbag S."/>
            <person name="Pitt A."/>
            <person name="Nakai R."/>
            <person name="Naganuma T."/>
            <person name="Lang E."/>
        </authorList>
    </citation>
    <scope>NUCLEOTIDE SEQUENCE [LARGE SCALE GENOMIC DNA]</scope>
    <source>
        <strain evidence="2 3">MWH-Nonnen-W8red</strain>
    </source>
</reference>
<dbReference type="Proteomes" id="UP000184731">
    <property type="component" value="Chromosome"/>
</dbReference>
<evidence type="ECO:0000313" key="2">
    <source>
        <dbReference type="EMBL" id="APJ02660.1"/>
    </source>
</evidence>
<feature type="compositionally biased region" description="Low complexity" evidence="1">
    <location>
        <begin position="371"/>
        <end position="383"/>
    </location>
</feature>